<organism evidence="2 3">
    <name type="scientific">Roseomonas gilardii</name>
    <dbReference type="NCBI Taxonomy" id="257708"/>
    <lineage>
        <taxon>Bacteria</taxon>
        <taxon>Pseudomonadati</taxon>
        <taxon>Pseudomonadota</taxon>
        <taxon>Alphaproteobacteria</taxon>
        <taxon>Acetobacterales</taxon>
        <taxon>Roseomonadaceae</taxon>
        <taxon>Roseomonas</taxon>
    </lineage>
</organism>
<evidence type="ECO:0000256" key="1">
    <source>
        <dbReference type="SAM" id="MobiDB-lite"/>
    </source>
</evidence>
<dbReference type="STRING" id="257708.RGI145_18480"/>
<dbReference type="AlphaFoldDB" id="A0A1L7AJ97"/>
<dbReference type="Proteomes" id="UP000185494">
    <property type="component" value="Chromosome 1"/>
</dbReference>
<reference evidence="2 3" key="1">
    <citation type="submission" date="2016-05" db="EMBL/GenBank/DDBJ databases">
        <title>Complete Genome and Methylome Analysis of Psychrotrophic Bacterial Isolates from Antarctic Lake Untersee.</title>
        <authorList>
            <person name="Fomenkov A."/>
            <person name="Akimov V.N."/>
            <person name="Vasilyeva L.V."/>
            <person name="Andersen D."/>
            <person name="Vincze T."/>
            <person name="Roberts R.J."/>
        </authorList>
    </citation>
    <scope>NUCLEOTIDE SEQUENCE [LARGE SCALE GENOMIC DNA]</scope>
    <source>
        <strain evidence="2 3">U14-5</strain>
    </source>
</reference>
<feature type="region of interest" description="Disordered" evidence="1">
    <location>
        <begin position="1"/>
        <end position="33"/>
    </location>
</feature>
<accession>A0A1L7AJ97</accession>
<sequence length="118" mass="13003">MREALPQPSLISSLEPEGPVPALADRGTTRLPSAEEAEARLVRDWLVVEGIQRLLEELHPDVLELFGDVLEQAARDLRTRSSGPRLPEPLAARKAEGVRPRGRTRLAGASPRPRHPLI</sequence>
<evidence type="ECO:0000313" key="2">
    <source>
        <dbReference type="EMBL" id="APT58801.1"/>
    </source>
</evidence>
<name>A0A1L7AJ97_9PROT</name>
<feature type="region of interest" description="Disordered" evidence="1">
    <location>
        <begin position="78"/>
        <end position="118"/>
    </location>
</feature>
<dbReference type="RefSeq" id="WP_075799552.1">
    <property type="nucleotide sequence ID" value="NZ_CP015583.1"/>
</dbReference>
<evidence type="ECO:0000313" key="3">
    <source>
        <dbReference type="Proteomes" id="UP000185494"/>
    </source>
</evidence>
<dbReference type="KEGG" id="rgi:RGI145_18480"/>
<protein>
    <submittedName>
        <fullName evidence="2">Uncharacterized protein</fullName>
    </submittedName>
</protein>
<gene>
    <name evidence="2" type="ORF">RGI145_18480</name>
</gene>
<proteinExistence type="predicted"/>
<dbReference type="EMBL" id="CP015583">
    <property type="protein sequence ID" value="APT58801.1"/>
    <property type="molecule type" value="Genomic_DNA"/>
</dbReference>